<evidence type="ECO:0000313" key="4">
    <source>
        <dbReference type="Proteomes" id="UP000714275"/>
    </source>
</evidence>
<dbReference type="CDD" id="cd00882">
    <property type="entry name" value="Ras_like_GTPase"/>
    <property type="match status" value="1"/>
</dbReference>
<proteinExistence type="predicted"/>
<evidence type="ECO:0000313" key="3">
    <source>
        <dbReference type="EMBL" id="KAG1766904.1"/>
    </source>
</evidence>
<comment type="caution">
    <text evidence="3">The sequence shown here is derived from an EMBL/GenBank/DDBJ whole genome shotgun (WGS) entry which is preliminary data.</text>
</comment>
<evidence type="ECO:0000259" key="2">
    <source>
        <dbReference type="Pfam" id="PF01926"/>
    </source>
</evidence>
<accession>A0A9P6ZI24</accession>
<dbReference type="SUPFAM" id="SSF52540">
    <property type="entry name" value="P-loop containing nucleoside triphosphate hydrolases"/>
    <property type="match status" value="1"/>
</dbReference>
<evidence type="ECO:0000256" key="1">
    <source>
        <dbReference type="SAM" id="MobiDB-lite"/>
    </source>
</evidence>
<organism evidence="3 4">
    <name type="scientific">Suillus placidus</name>
    <dbReference type="NCBI Taxonomy" id="48579"/>
    <lineage>
        <taxon>Eukaryota</taxon>
        <taxon>Fungi</taxon>
        <taxon>Dikarya</taxon>
        <taxon>Basidiomycota</taxon>
        <taxon>Agaricomycotina</taxon>
        <taxon>Agaricomycetes</taxon>
        <taxon>Agaricomycetidae</taxon>
        <taxon>Boletales</taxon>
        <taxon>Suillineae</taxon>
        <taxon>Suillaceae</taxon>
        <taxon>Suillus</taxon>
    </lineage>
</organism>
<feature type="domain" description="G" evidence="2">
    <location>
        <begin position="123"/>
        <end position="248"/>
    </location>
</feature>
<dbReference type="EMBL" id="JABBWD010000091">
    <property type="protein sequence ID" value="KAG1766904.1"/>
    <property type="molecule type" value="Genomic_DNA"/>
</dbReference>
<feature type="region of interest" description="Disordered" evidence="1">
    <location>
        <begin position="94"/>
        <end position="115"/>
    </location>
</feature>
<gene>
    <name evidence="3" type="ORF">EV702DRAFT_1036382</name>
</gene>
<protein>
    <submittedName>
        <fullName evidence="3">P-loop containing nucleoside triphosphate hydrolase protein</fullName>
    </submittedName>
</protein>
<dbReference type="Pfam" id="PF01926">
    <property type="entry name" value="MMR_HSR1"/>
    <property type="match status" value="1"/>
</dbReference>
<name>A0A9P6ZI24_9AGAM</name>
<sequence length="376" mass="42372">MAESTIWTIAPEMAKSTIWTTAPEMAKSTIWTTAPEMAESTIRIIPPEMAESVSDPTGSQLQVVENHSPSKSVGQTLRSRNIQSVTPKMALDTRTEHDTTLSSDTTGLERRLNGSTPRSHKTIIVFGETGVGKSSLINLMAGEEVANISPGMQRCTMHWQDYIISFGGDSYKVFDTMGLEEPLLGIKEYLEGVENAYRLIKALDHEGGIDLLLFCIRAGRDSPALQSNYRLFHEFLCEKKVPIFLVITGLERERRMEDWWDRNKRTFEKFRIRVAGHACITAASRLSGRHRVLYEESRITIRNVVKKFTADGQKPAWTGADNLFSSLMRLKLKALREWNLHVKKRNIATHLTKRCGISGEVAQQLVGMMKQTRSNS</sequence>
<dbReference type="InterPro" id="IPR027417">
    <property type="entry name" value="P-loop_NTPase"/>
</dbReference>
<dbReference type="InterPro" id="IPR006073">
    <property type="entry name" value="GTP-bd"/>
</dbReference>
<dbReference type="GO" id="GO:0016787">
    <property type="term" value="F:hydrolase activity"/>
    <property type="evidence" value="ECO:0007669"/>
    <property type="project" value="UniProtKB-KW"/>
</dbReference>
<reference evidence="3" key="1">
    <citation type="journal article" date="2020" name="New Phytol.">
        <title>Comparative genomics reveals dynamic genome evolution in host specialist ectomycorrhizal fungi.</title>
        <authorList>
            <person name="Lofgren L.A."/>
            <person name="Nguyen N.H."/>
            <person name="Vilgalys R."/>
            <person name="Ruytinx J."/>
            <person name="Liao H.L."/>
            <person name="Branco S."/>
            <person name="Kuo A."/>
            <person name="LaButti K."/>
            <person name="Lipzen A."/>
            <person name="Andreopoulos W."/>
            <person name="Pangilinan J."/>
            <person name="Riley R."/>
            <person name="Hundley H."/>
            <person name="Na H."/>
            <person name="Barry K."/>
            <person name="Grigoriev I.V."/>
            <person name="Stajich J.E."/>
            <person name="Kennedy P.G."/>
        </authorList>
    </citation>
    <scope>NUCLEOTIDE SEQUENCE</scope>
    <source>
        <strain evidence="3">DOB743</strain>
    </source>
</reference>
<dbReference type="AlphaFoldDB" id="A0A9P6ZI24"/>
<dbReference type="Proteomes" id="UP000714275">
    <property type="component" value="Unassembled WGS sequence"/>
</dbReference>
<keyword evidence="3" id="KW-0378">Hydrolase</keyword>
<dbReference type="GO" id="GO:0005525">
    <property type="term" value="F:GTP binding"/>
    <property type="evidence" value="ECO:0007669"/>
    <property type="project" value="InterPro"/>
</dbReference>
<dbReference type="Gene3D" id="3.40.50.300">
    <property type="entry name" value="P-loop containing nucleotide triphosphate hydrolases"/>
    <property type="match status" value="1"/>
</dbReference>
<keyword evidence="4" id="KW-1185">Reference proteome</keyword>
<dbReference type="OrthoDB" id="8954335at2759"/>